<sequence>MYTLQSVAKVLTTAVTAFAALAQAKPAFGSGEILVIGDNATEPPQYSEYFNALRNHSSITLKFASIRDKSLDLISDDGVEYENVIILPVSSKALGPKLKASNLVQYYNAGGNILAFTSENSSPESLFEFFKELDINISPKDYKAVDHFSYSKSKSSYKHDTLELSAASDFVADRIVKAPASKPLIYRGSGAYLGNNPNTIPILRGSSTSYVYDSSDDSLALTSPWVSGTQSTFAAAFQGLNNARAVWIGSDETLLDNKYLQDKNLYNAEFIDEVSKWVFQEKSVIRNTFVAHEPADNNTAKATSYTSGFSLYKVNEDVRYTAGVQEWVNDKWVPYVADDIQVEFVMLDPYYRINLGKPTAETPEQGAIYTVTFKVPDQYGIFTFKLDYKRPGLSYLEKRNTVTVRHTANDEWPRSWEITNSWIYFFSFASVVGAWVIFVVFYFYTDNGAPFSETVKKFE</sequence>
<keyword evidence="7 8" id="KW-0472">Membrane</keyword>
<dbReference type="Proteomes" id="UP000398389">
    <property type="component" value="Unassembled WGS sequence"/>
</dbReference>
<feature type="domain" description="OST48 middle" evidence="10">
    <location>
        <begin position="309"/>
        <end position="445"/>
    </location>
</feature>
<evidence type="ECO:0000259" key="9">
    <source>
        <dbReference type="Pfam" id="PF03345"/>
    </source>
</evidence>
<dbReference type="UniPathway" id="UPA00378"/>
<evidence type="ECO:0000256" key="1">
    <source>
        <dbReference type="ARBA" id="ARBA00004479"/>
    </source>
</evidence>
<evidence type="ECO:0000256" key="5">
    <source>
        <dbReference type="ARBA" id="ARBA00022824"/>
    </source>
</evidence>
<dbReference type="InterPro" id="IPR005013">
    <property type="entry name" value="DDOST_48_kDa_subunit"/>
</dbReference>
<evidence type="ECO:0000313" key="11">
    <source>
        <dbReference type="EMBL" id="VVT46482.1"/>
    </source>
</evidence>
<dbReference type="OrthoDB" id="29105at2759"/>
<evidence type="ECO:0000256" key="6">
    <source>
        <dbReference type="ARBA" id="ARBA00022989"/>
    </source>
</evidence>
<feature type="domain" description="OST48 N-terminal" evidence="9">
    <location>
        <begin position="33"/>
        <end position="278"/>
    </location>
</feature>
<evidence type="ECO:0000313" key="12">
    <source>
        <dbReference type="Proteomes" id="UP000398389"/>
    </source>
</evidence>
<dbReference type="GO" id="GO:0018279">
    <property type="term" value="P:protein N-linked glycosylation via asparagine"/>
    <property type="evidence" value="ECO:0007669"/>
    <property type="project" value="UniProtKB-UniRule"/>
</dbReference>
<keyword evidence="5 8" id="KW-0256">Endoplasmic reticulum</keyword>
<evidence type="ECO:0000256" key="3">
    <source>
        <dbReference type="ARBA" id="ARBA00008743"/>
    </source>
</evidence>
<name>A0A5E8B4N2_9ASCO</name>
<comment type="subunit">
    <text evidence="8">Component of the oligosaccharyltransferase (OST) complex.</text>
</comment>
<comment type="subcellular location">
    <subcellularLocation>
        <location evidence="8">Endoplasmic reticulum membrane</location>
        <topology evidence="8">Single-pass type I membrane protein</topology>
    </subcellularLocation>
    <subcellularLocation>
        <location evidence="1">Membrane</location>
        <topology evidence="1">Single-pass type I membrane protein</topology>
    </subcellularLocation>
</comment>
<keyword evidence="12" id="KW-1185">Reference proteome</keyword>
<evidence type="ECO:0000256" key="2">
    <source>
        <dbReference type="ARBA" id="ARBA00004922"/>
    </source>
</evidence>
<dbReference type="PANTHER" id="PTHR10830:SF0">
    <property type="entry name" value="DOLICHYL-DIPHOSPHOOLIGOSACCHARIDE--PROTEIN GLYCOSYLTRANSFERASE 48 KDA SUBUNIT"/>
    <property type="match status" value="1"/>
</dbReference>
<dbReference type="InterPro" id="IPR055457">
    <property type="entry name" value="OST48_N"/>
</dbReference>
<evidence type="ECO:0000256" key="8">
    <source>
        <dbReference type="RuleBase" id="RU361142"/>
    </source>
</evidence>
<evidence type="ECO:0000256" key="7">
    <source>
        <dbReference type="ARBA" id="ARBA00023136"/>
    </source>
</evidence>
<dbReference type="Pfam" id="PF23358">
    <property type="entry name" value="OST48_MD"/>
    <property type="match status" value="1"/>
</dbReference>
<keyword evidence="4 8" id="KW-0812">Transmembrane</keyword>
<dbReference type="GO" id="GO:0008250">
    <property type="term" value="C:oligosaccharyltransferase complex"/>
    <property type="evidence" value="ECO:0007669"/>
    <property type="project" value="TreeGrafter"/>
</dbReference>
<comment type="pathway">
    <text evidence="2 8">Protein modification; protein glycosylation.</text>
</comment>
<dbReference type="Pfam" id="PF03345">
    <property type="entry name" value="OST48_N"/>
    <property type="match status" value="1"/>
</dbReference>
<evidence type="ECO:0000259" key="10">
    <source>
        <dbReference type="Pfam" id="PF23358"/>
    </source>
</evidence>
<dbReference type="GeneID" id="43580058"/>
<comment type="similarity">
    <text evidence="3 8">Belongs to the DDOST 48 kDa subunit family.</text>
</comment>
<reference evidence="11 12" key="1">
    <citation type="submission" date="2019-09" db="EMBL/GenBank/DDBJ databases">
        <authorList>
            <person name="Brejova B."/>
        </authorList>
    </citation>
    <scope>NUCLEOTIDE SEQUENCE [LARGE SCALE GENOMIC DNA]</scope>
</reference>
<protein>
    <recommendedName>
        <fullName evidence="8">Dolichyl-diphosphooligosaccharide--protein glycosyltransferase subunit WBP1</fullName>
        <shortName evidence="8">Oligosaccharyl transferase subunit WBP1</shortName>
    </recommendedName>
</protein>
<accession>A0A5E8B4N2</accession>
<comment type="function">
    <text evidence="8">Subunit of the oligosaccharyl transferase (OST) complex that catalyzes the initial transfer of a defined glycan (Glc(3)Man(9)GlcNAc(2) in eukaryotes) from the lipid carrier dolichol-pyrophosphate to an asparagine residue within an Asn-X-Ser/Thr consensus motif in nascent polypeptide chains, the first step in protein N-glycosylation. N-glycosylation occurs cotranslationally and the complex associates with the Sec61 complex at the channel-forming translocon complex that mediates protein translocation across the endoplasmic reticulum (ER).</text>
</comment>
<proteinExistence type="inferred from homology"/>
<keyword evidence="6 8" id="KW-1133">Transmembrane helix</keyword>
<gene>
    <name evidence="11" type="ORF">SAPINGB_P001235</name>
</gene>
<dbReference type="EMBL" id="CABVLU010000001">
    <property type="protein sequence ID" value="VVT46482.1"/>
    <property type="molecule type" value="Genomic_DNA"/>
</dbReference>
<feature type="transmembrane region" description="Helical" evidence="8">
    <location>
        <begin position="422"/>
        <end position="444"/>
    </location>
</feature>
<dbReference type="InterPro" id="IPR055459">
    <property type="entry name" value="OST48_MD"/>
</dbReference>
<evidence type="ECO:0000256" key="4">
    <source>
        <dbReference type="ARBA" id="ARBA00022692"/>
    </source>
</evidence>
<dbReference type="PANTHER" id="PTHR10830">
    <property type="entry name" value="DOLICHYL-DIPHOSPHOOLIGOSACCHARIDE--PROTEIN GLYCOSYLTRANSFERASE 48 KDA SUBUNIT"/>
    <property type="match status" value="1"/>
</dbReference>
<dbReference type="AlphaFoldDB" id="A0A5E8B4N2"/>
<organism evidence="11 12">
    <name type="scientific">Magnusiomyces paraingens</name>
    <dbReference type="NCBI Taxonomy" id="2606893"/>
    <lineage>
        <taxon>Eukaryota</taxon>
        <taxon>Fungi</taxon>
        <taxon>Dikarya</taxon>
        <taxon>Ascomycota</taxon>
        <taxon>Saccharomycotina</taxon>
        <taxon>Dipodascomycetes</taxon>
        <taxon>Dipodascales</taxon>
        <taxon>Dipodascaceae</taxon>
        <taxon>Magnusiomyces</taxon>
    </lineage>
</organism>
<dbReference type="RefSeq" id="XP_031851849.1">
    <property type="nucleotide sequence ID" value="XM_031995958.1"/>
</dbReference>